<organism evidence="1 2">
    <name type="scientific">Zophobihabitans entericus</name>
    <dbReference type="NCBI Taxonomy" id="1635327"/>
    <lineage>
        <taxon>Bacteria</taxon>
        <taxon>Pseudomonadati</taxon>
        <taxon>Pseudomonadota</taxon>
        <taxon>Gammaproteobacteria</taxon>
        <taxon>Orbales</taxon>
        <taxon>Orbaceae</taxon>
        <taxon>Zophobihabitans</taxon>
    </lineage>
</organism>
<name>A0A6G9ID46_9GAMM</name>
<protein>
    <submittedName>
        <fullName evidence="1">Uncharacterized protein</fullName>
    </submittedName>
</protein>
<accession>A0A6G9ID46</accession>
<dbReference type="Proteomes" id="UP000501168">
    <property type="component" value="Chromosome"/>
</dbReference>
<proteinExistence type="predicted"/>
<dbReference type="InParanoid" id="A0A6G9ID46"/>
<reference evidence="1 2" key="1">
    <citation type="submission" date="2020-03" db="EMBL/GenBank/DDBJ databases">
        <title>Complete genome sequence of Orbus sp. IPMB12 (BCRC 80908).</title>
        <authorList>
            <person name="Lo W.-S."/>
            <person name="Chang T.-H."/>
            <person name="Kuo C.-H."/>
        </authorList>
    </citation>
    <scope>NUCLEOTIDE SEQUENCE [LARGE SCALE GENOMIC DNA]</scope>
    <source>
        <strain evidence="1 2">IPMB12</strain>
    </source>
</reference>
<sequence>MLDKQRVKTELPLLIMFHLPLYQGHYDYKIIDDSPKTLVKDFAPKPIQGVVVNKLLDGSLVIKTGERAFCLVEHTLLKNIPQIGDEVRFMPYTKRDFDGEFVIPKNTLLIEANGKFYQEKQMVDCSDKVYLPFSSYRSRLRELKNKLEELRASDETRRIAHMLVDAHAQNFSLEERYNHSFAKPFYKKKKPYIPPSISFDVSTTKFEGRVVLYYQEKEQRFAVQLIKENNIFLDLALSSPDLDSIGFILEQLIDDGSWKKIKIEVLNKKIPLC</sequence>
<keyword evidence="2" id="KW-1185">Reference proteome</keyword>
<evidence type="ECO:0000313" key="1">
    <source>
        <dbReference type="EMBL" id="QIQ22143.1"/>
    </source>
</evidence>
<evidence type="ECO:0000313" key="2">
    <source>
        <dbReference type="Proteomes" id="UP000501168"/>
    </source>
</evidence>
<dbReference type="AlphaFoldDB" id="A0A6G9ID46"/>
<dbReference type="RefSeq" id="WP_166917440.1">
    <property type="nucleotide sequence ID" value="NZ_CP050253.1"/>
</dbReference>
<gene>
    <name evidence="1" type="ORF">IPMB12_10880</name>
</gene>
<dbReference type="KEGG" id="orb:IPMB12_10880"/>
<dbReference type="EMBL" id="CP050253">
    <property type="protein sequence ID" value="QIQ22143.1"/>
    <property type="molecule type" value="Genomic_DNA"/>
</dbReference>